<keyword evidence="2" id="KW-1185">Reference proteome</keyword>
<evidence type="ECO:0000313" key="2">
    <source>
        <dbReference type="Proteomes" id="UP000805841"/>
    </source>
</evidence>
<sequence>MVAPIFKVCAASPAVTALLGESPTRLYPFGEAPEKVTKPYAVWQVISGSPLNFVNGIPDTDRYGLQVDIYGDTGASVEAVATAIRTAIAKRAYVTAFNVEGKDPDTHSYRKSFDVGWLARAQ</sequence>
<dbReference type="Pfam" id="PF11367">
    <property type="entry name" value="Tail_completion_gp17"/>
    <property type="match status" value="1"/>
</dbReference>
<dbReference type="EMBL" id="JAAOCA010000060">
    <property type="protein sequence ID" value="MBD1602248.1"/>
    <property type="molecule type" value="Genomic_DNA"/>
</dbReference>
<proteinExistence type="predicted"/>
<reference evidence="1 2" key="1">
    <citation type="journal article" date="2020" name="Insects">
        <title>Bacteria Belonging to Pseudomonas typographi sp. nov. from the Bark Beetle Ips typographus Have Genomic Potential to Aid in the Host Ecology.</title>
        <authorList>
            <person name="Peral-Aranega E."/>
            <person name="Saati-Santamaria Z."/>
            <person name="Kolarik M."/>
            <person name="Rivas R."/>
            <person name="Garcia-Fraile P."/>
        </authorList>
    </citation>
    <scope>NUCLEOTIDE SEQUENCE [LARGE SCALE GENOMIC DNA]</scope>
    <source>
        <strain evidence="1 2">CA3A</strain>
    </source>
</reference>
<accession>A0ABR7ZAF5</accession>
<gene>
    <name evidence="1" type="ORF">HAQ05_26575</name>
</gene>
<dbReference type="InterPro" id="IPR021508">
    <property type="entry name" value="Gp17-like"/>
</dbReference>
<name>A0ABR7ZAF5_9PSED</name>
<organism evidence="1 2">
    <name type="scientific">Pseudomonas typographi</name>
    <dbReference type="NCBI Taxonomy" id="2715964"/>
    <lineage>
        <taxon>Bacteria</taxon>
        <taxon>Pseudomonadati</taxon>
        <taxon>Pseudomonadota</taxon>
        <taxon>Gammaproteobacteria</taxon>
        <taxon>Pseudomonadales</taxon>
        <taxon>Pseudomonadaceae</taxon>
        <taxon>Pseudomonas</taxon>
    </lineage>
</organism>
<protein>
    <submittedName>
        <fullName evidence="1">DUF3168 domain-containing protein</fullName>
    </submittedName>
</protein>
<dbReference type="Proteomes" id="UP000805841">
    <property type="component" value="Unassembled WGS sequence"/>
</dbReference>
<dbReference type="RefSeq" id="WP_190426988.1">
    <property type="nucleotide sequence ID" value="NZ_JAAOCA010000060.1"/>
</dbReference>
<comment type="caution">
    <text evidence="1">The sequence shown here is derived from an EMBL/GenBank/DDBJ whole genome shotgun (WGS) entry which is preliminary data.</text>
</comment>
<evidence type="ECO:0000313" key="1">
    <source>
        <dbReference type="EMBL" id="MBD1602248.1"/>
    </source>
</evidence>